<gene>
    <name evidence="1" type="ORF">EQU50_00995</name>
</gene>
<reference evidence="1 2" key="1">
    <citation type="submission" date="2018-10" db="EMBL/GenBank/DDBJ databases">
        <title>An updated phylogeny of the Alphaproteobacteria reveals that the parasitic Rickettsiales and Holosporales have independent origins.</title>
        <authorList>
            <person name="Munoz-Gomez S.A."/>
            <person name="Hess S."/>
            <person name="Burger G."/>
            <person name="Lang B.F."/>
            <person name="Susko E."/>
            <person name="Slamovits C.H."/>
            <person name="Roger A.J."/>
        </authorList>
    </citation>
    <scope>NUCLEOTIDE SEQUENCE [LARGE SCALE GENOMIC DNA]</scope>
    <source>
        <strain evidence="1">HOLO01</strain>
    </source>
</reference>
<accession>A0A4Q7DJB0</accession>
<sequence length="62" mass="7365">MMFSSIFLVSLYAFVPQDKMLSTYIAIQKKHSLDFEYDGDSEDISNAYSQEKHLKKWMKDHQ</sequence>
<organism evidence="1 2">
    <name type="scientific">Candidatus Finniella inopinata</name>
    <dbReference type="NCBI Taxonomy" id="1696036"/>
    <lineage>
        <taxon>Bacteria</taxon>
        <taxon>Pseudomonadati</taxon>
        <taxon>Pseudomonadota</taxon>
        <taxon>Alphaproteobacteria</taxon>
        <taxon>Holosporales</taxon>
        <taxon>Candidatus Paracaedibacteraceae</taxon>
        <taxon>Candidatus Finniella</taxon>
    </lineage>
</organism>
<name>A0A4Q7DJB0_9PROT</name>
<dbReference type="RefSeq" id="WP_130153304.1">
    <property type="nucleotide sequence ID" value="NZ_SCFB01000002.1"/>
</dbReference>
<comment type="caution">
    <text evidence="1">The sequence shown here is derived from an EMBL/GenBank/DDBJ whole genome shotgun (WGS) entry which is preliminary data.</text>
</comment>
<dbReference type="Proteomes" id="UP000293550">
    <property type="component" value="Unassembled WGS sequence"/>
</dbReference>
<dbReference type="AlphaFoldDB" id="A0A4Q7DJB0"/>
<evidence type="ECO:0000313" key="1">
    <source>
        <dbReference type="EMBL" id="RZI46832.1"/>
    </source>
</evidence>
<proteinExistence type="predicted"/>
<dbReference type="EMBL" id="SCFB01000002">
    <property type="protein sequence ID" value="RZI46832.1"/>
    <property type="molecule type" value="Genomic_DNA"/>
</dbReference>
<evidence type="ECO:0000313" key="2">
    <source>
        <dbReference type="Proteomes" id="UP000293550"/>
    </source>
</evidence>
<protein>
    <submittedName>
        <fullName evidence="1">Uncharacterized protein</fullName>
    </submittedName>
</protein>
<keyword evidence="2" id="KW-1185">Reference proteome</keyword>